<dbReference type="Proteomes" id="UP000502706">
    <property type="component" value="Chromosome"/>
</dbReference>
<dbReference type="Pfam" id="PF01243">
    <property type="entry name" value="PNPOx_N"/>
    <property type="match status" value="1"/>
</dbReference>
<evidence type="ECO:0000313" key="4">
    <source>
        <dbReference type="Proteomes" id="UP000502706"/>
    </source>
</evidence>
<dbReference type="InterPro" id="IPR052019">
    <property type="entry name" value="F420H2_bilvrd_red/Heme_oxyg"/>
</dbReference>
<dbReference type="GO" id="GO:0016627">
    <property type="term" value="F:oxidoreductase activity, acting on the CH-CH group of donors"/>
    <property type="evidence" value="ECO:0007669"/>
    <property type="project" value="TreeGrafter"/>
</dbReference>
<dbReference type="Gene3D" id="2.30.110.10">
    <property type="entry name" value="Electron Transport, Fmn-binding Protein, Chain A"/>
    <property type="match status" value="1"/>
</dbReference>
<evidence type="ECO:0000313" key="3">
    <source>
        <dbReference type="EMBL" id="QIN77993.1"/>
    </source>
</evidence>
<dbReference type="PANTHER" id="PTHR35176:SF6">
    <property type="entry name" value="HEME OXYGENASE HI_0854-RELATED"/>
    <property type="match status" value="1"/>
</dbReference>
<dbReference type="SUPFAM" id="SSF50475">
    <property type="entry name" value="FMN-binding split barrel"/>
    <property type="match status" value="1"/>
</dbReference>
<dbReference type="InterPro" id="IPR012349">
    <property type="entry name" value="Split_barrel_FMN-bd"/>
</dbReference>
<dbReference type="GO" id="GO:0070967">
    <property type="term" value="F:coenzyme F420 binding"/>
    <property type="evidence" value="ECO:0007669"/>
    <property type="project" value="TreeGrafter"/>
</dbReference>
<evidence type="ECO:0000256" key="1">
    <source>
        <dbReference type="ARBA" id="ARBA00023002"/>
    </source>
</evidence>
<accession>A0A6G8PUE6</accession>
<sequence length="144" mass="16518">MAATSKDGPELHPATVEMAQGRHYAHITTIFPSGHFQTHPVWVHSDGERLVVNTETHRPKYKNVQRDPRVTVTIRHEENPYRYAEIRGRVTETVTGPEARSQLDELSQKYDGKPYDESAIKSERVMLWIVPERQTLVDQTADSI</sequence>
<keyword evidence="1" id="KW-0560">Oxidoreductase</keyword>
<dbReference type="RefSeq" id="WP_166395670.1">
    <property type="nucleotide sequence ID" value="NZ_CP045121.1"/>
</dbReference>
<dbReference type="EMBL" id="CP045121">
    <property type="protein sequence ID" value="QIN77993.1"/>
    <property type="molecule type" value="Genomic_DNA"/>
</dbReference>
<dbReference type="InterPro" id="IPR011576">
    <property type="entry name" value="Pyridox_Oxase_N"/>
</dbReference>
<keyword evidence="4" id="KW-1185">Reference proteome</keyword>
<protein>
    <submittedName>
        <fullName evidence="3">TIGR03618 family F420-dependent PPOX class oxidoreductase</fullName>
    </submittedName>
</protein>
<dbReference type="KEGG" id="rmar:GBA65_05070"/>
<dbReference type="GO" id="GO:0005829">
    <property type="term" value="C:cytosol"/>
    <property type="evidence" value="ECO:0007669"/>
    <property type="project" value="TreeGrafter"/>
</dbReference>
<feature type="domain" description="Pyridoxamine 5'-phosphate oxidase N-terminal" evidence="2">
    <location>
        <begin position="12"/>
        <end position="134"/>
    </location>
</feature>
<organism evidence="3 4">
    <name type="scientific">Rubrobacter marinus</name>
    <dbReference type="NCBI Taxonomy" id="2653852"/>
    <lineage>
        <taxon>Bacteria</taxon>
        <taxon>Bacillati</taxon>
        <taxon>Actinomycetota</taxon>
        <taxon>Rubrobacteria</taxon>
        <taxon>Rubrobacterales</taxon>
        <taxon>Rubrobacteraceae</taxon>
        <taxon>Rubrobacter</taxon>
    </lineage>
</organism>
<dbReference type="InterPro" id="IPR019920">
    <property type="entry name" value="F420-binding_dom_put"/>
</dbReference>
<evidence type="ECO:0000259" key="2">
    <source>
        <dbReference type="Pfam" id="PF01243"/>
    </source>
</evidence>
<reference evidence="3 4" key="1">
    <citation type="submission" date="2019-10" db="EMBL/GenBank/DDBJ databases">
        <title>Rubrobacter sp nov SCSIO 52915 isolated from a deep-sea sediment in the South China Sea.</title>
        <authorList>
            <person name="Chen R.W."/>
        </authorList>
    </citation>
    <scope>NUCLEOTIDE SEQUENCE [LARGE SCALE GENOMIC DNA]</scope>
    <source>
        <strain evidence="3 4">SCSIO 52915</strain>
    </source>
</reference>
<dbReference type="AlphaFoldDB" id="A0A6G8PUE6"/>
<gene>
    <name evidence="3" type="ORF">GBA65_05070</name>
</gene>
<dbReference type="PANTHER" id="PTHR35176">
    <property type="entry name" value="HEME OXYGENASE HI_0854-RELATED"/>
    <property type="match status" value="1"/>
</dbReference>
<dbReference type="NCBIfam" id="TIGR03618">
    <property type="entry name" value="Rv1155_F420"/>
    <property type="match status" value="1"/>
</dbReference>
<name>A0A6G8PUE6_9ACTN</name>
<proteinExistence type="predicted"/>